<dbReference type="PROSITE" id="PS51257">
    <property type="entry name" value="PROKAR_LIPOPROTEIN"/>
    <property type="match status" value="1"/>
</dbReference>
<dbReference type="RefSeq" id="WP_350412941.1">
    <property type="nucleotide sequence ID" value="NZ_JBEOKT010000011.1"/>
</dbReference>
<keyword evidence="3" id="KW-1185">Reference proteome</keyword>
<name>A0ABV1RVN9_9BACT</name>
<evidence type="ECO:0000313" key="3">
    <source>
        <dbReference type="Proteomes" id="UP001476807"/>
    </source>
</evidence>
<dbReference type="Pfam" id="PF17963">
    <property type="entry name" value="Big_9"/>
    <property type="match status" value="1"/>
</dbReference>
<dbReference type="Proteomes" id="UP001476807">
    <property type="component" value="Unassembled WGS sequence"/>
</dbReference>
<keyword evidence="1" id="KW-0732">Signal</keyword>
<organism evidence="2 3">
    <name type="scientific">Pontibacter populi</name>
    <dbReference type="NCBI Taxonomy" id="890055"/>
    <lineage>
        <taxon>Bacteria</taxon>
        <taxon>Pseudomonadati</taxon>
        <taxon>Bacteroidota</taxon>
        <taxon>Cytophagia</taxon>
        <taxon>Cytophagales</taxon>
        <taxon>Hymenobacteraceae</taxon>
        <taxon>Pontibacter</taxon>
    </lineage>
</organism>
<feature type="chain" id="PRO_5045414228" description="DUF4377 domain-containing protein" evidence="1">
    <location>
        <begin position="22"/>
        <end position="231"/>
    </location>
</feature>
<gene>
    <name evidence="2" type="ORF">ABS362_13065</name>
</gene>
<accession>A0ABV1RVN9</accession>
<sequence length="231" mass="26157">MKRILSRFKALQVLAFLLVLGACDTVTEDVVPSFFKEFALYPDEIYTFNTTSGFILRLDPLANDSIKAEVNVSYSQPLHGRLLPDFDGPGTMGYVPDENFYGTDSLNYTVCISSKCQTELIKVIVEEVIDPATCQTQLVGETLETTVNTTKQLRIFLNDIVCYNDTYGGTSIYSPVKGTFETIEYSGSYKNTIYVYIPPKDYRGEDSFRYRVYTSLDRSTYQEITVPVTIR</sequence>
<evidence type="ECO:0000256" key="1">
    <source>
        <dbReference type="SAM" id="SignalP"/>
    </source>
</evidence>
<comment type="caution">
    <text evidence="2">The sequence shown here is derived from an EMBL/GenBank/DDBJ whole genome shotgun (WGS) entry which is preliminary data.</text>
</comment>
<feature type="signal peptide" evidence="1">
    <location>
        <begin position="1"/>
        <end position="21"/>
    </location>
</feature>
<dbReference type="EMBL" id="JBEOKT010000011">
    <property type="protein sequence ID" value="MER2998480.1"/>
    <property type="molecule type" value="Genomic_DNA"/>
</dbReference>
<dbReference type="Gene3D" id="2.60.40.3440">
    <property type="match status" value="1"/>
</dbReference>
<protein>
    <recommendedName>
        <fullName evidence="4">DUF4377 domain-containing protein</fullName>
    </recommendedName>
</protein>
<evidence type="ECO:0000313" key="2">
    <source>
        <dbReference type="EMBL" id="MER2998480.1"/>
    </source>
</evidence>
<reference evidence="2 3" key="1">
    <citation type="submission" date="2024-06" db="EMBL/GenBank/DDBJ databases">
        <title>Pontibacter populi HYL7-15.</title>
        <authorList>
            <person name="Kim M.K."/>
        </authorList>
    </citation>
    <scope>NUCLEOTIDE SEQUENCE [LARGE SCALE GENOMIC DNA]</scope>
    <source>
        <strain evidence="2 3">HYL7-15</strain>
    </source>
</reference>
<proteinExistence type="predicted"/>
<evidence type="ECO:0008006" key="4">
    <source>
        <dbReference type="Google" id="ProtNLM"/>
    </source>
</evidence>